<proteinExistence type="predicted"/>
<evidence type="ECO:0000313" key="1">
    <source>
        <dbReference type="EMBL" id="TNN05481.1"/>
    </source>
</evidence>
<dbReference type="Gene3D" id="2.60.40.60">
    <property type="entry name" value="Cadherins"/>
    <property type="match status" value="1"/>
</dbReference>
<feature type="non-terminal residue" evidence="1">
    <location>
        <position position="301"/>
    </location>
</feature>
<sequence length="301" mass="33433">MKFQFTVLVHRIPKFTQNVFTFEMKLMNWTNGSYIGRLHLDDENSSTALCGGVQFNIDPASDCLPIAVDLTTGILRVNSCYGVINNSRSFTFQVTVTNSDTPSNISDKAVVNIFIDESYSDETTGSGVSFDRRAITPPNNINITFSKAYTKGYPNYCLFDTWFVDSTFNLPPGNNSFIINVYGPSLNNVIYGYIEYLSAYYNGTNLASNYSIKFSDFTNVNNYSSPSKFSMTCQIGVSSTPANKKDDFSLKIRFKVGLFPEIPAPPVGTNLTFKLEALLTPKVTAELFMIVSSSCPVQYDA</sequence>
<dbReference type="AlphaFoldDB" id="A0A4Z2CMP1"/>
<evidence type="ECO:0000313" key="2">
    <source>
        <dbReference type="Proteomes" id="UP000311919"/>
    </source>
</evidence>
<gene>
    <name evidence="1" type="ORF">EWB00_009226</name>
</gene>
<keyword evidence="2" id="KW-1185">Reference proteome</keyword>
<reference evidence="1 2" key="1">
    <citation type="submission" date="2019-03" db="EMBL/GenBank/DDBJ databases">
        <title>An improved genome assembly of the fluke Schistosoma japonicum.</title>
        <authorList>
            <person name="Hu W."/>
            <person name="Luo F."/>
            <person name="Yin M."/>
            <person name="Mo X."/>
            <person name="Sun C."/>
            <person name="Wu Q."/>
            <person name="Zhu B."/>
            <person name="Xiang M."/>
            <person name="Wang J."/>
            <person name="Wang Y."/>
            <person name="Zhang T."/>
            <person name="Xu B."/>
            <person name="Zheng H."/>
            <person name="Feng Z."/>
        </authorList>
    </citation>
    <scope>NUCLEOTIDE SEQUENCE [LARGE SCALE GENOMIC DNA]</scope>
    <source>
        <strain evidence="1">HuSjv2</strain>
        <tissue evidence="1">Worms</tissue>
    </source>
</reference>
<protein>
    <recommendedName>
        <fullName evidence="3">Cadherin domain-containing protein</fullName>
    </recommendedName>
</protein>
<dbReference type="OrthoDB" id="6269919at2759"/>
<evidence type="ECO:0008006" key="3">
    <source>
        <dbReference type="Google" id="ProtNLM"/>
    </source>
</evidence>
<dbReference type="EMBL" id="SKCS01000525">
    <property type="protein sequence ID" value="TNN05481.1"/>
    <property type="molecule type" value="Genomic_DNA"/>
</dbReference>
<name>A0A4Z2CMP1_SCHJA</name>
<accession>A0A4Z2CMP1</accession>
<comment type="caution">
    <text evidence="1">The sequence shown here is derived from an EMBL/GenBank/DDBJ whole genome shotgun (WGS) entry which is preliminary data.</text>
</comment>
<organism evidence="1 2">
    <name type="scientific">Schistosoma japonicum</name>
    <name type="common">Blood fluke</name>
    <dbReference type="NCBI Taxonomy" id="6182"/>
    <lineage>
        <taxon>Eukaryota</taxon>
        <taxon>Metazoa</taxon>
        <taxon>Spiralia</taxon>
        <taxon>Lophotrochozoa</taxon>
        <taxon>Platyhelminthes</taxon>
        <taxon>Trematoda</taxon>
        <taxon>Digenea</taxon>
        <taxon>Strigeidida</taxon>
        <taxon>Schistosomatoidea</taxon>
        <taxon>Schistosomatidae</taxon>
        <taxon>Schistosoma</taxon>
    </lineage>
</organism>
<dbReference type="Proteomes" id="UP000311919">
    <property type="component" value="Unassembled WGS sequence"/>
</dbReference>